<dbReference type="Proteomes" id="UP000024635">
    <property type="component" value="Unassembled WGS sequence"/>
</dbReference>
<protein>
    <submittedName>
        <fullName evidence="1">Uncharacterized protein</fullName>
    </submittedName>
</protein>
<evidence type="ECO:0000313" key="2">
    <source>
        <dbReference type="Proteomes" id="UP000024635"/>
    </source>
</evidence>
<dbReference type="AlphaFoldDB" id="A0A016WMR8"/>
<evidence type="ECO:0000313" key="1">
    <source>
        <dbReference type="EMBL" id="EYC40338.1"/>
    </source>
</evidence>
<accession>A0A016WMR8</accession>
<comment type="caution">
    <text evidence="1">The sequence shown here is derived from an EMBL/GenBank/DDBJ whole genome shotgun (WGS) entry which is preliminary data.</text>
</comment>
<sequence>MTTLATTGWDVNTLTREMAARKQFRFNLEHRRIIYVHCLLLTKKPGNLQKHPPFAFDPETFTEVANRGAQVMAW</sequence>
<reference evidence="2" key="1">
    <citation type="journal article" date="2015" name="Nat. Genet.">
        <title>The genome and transcriptome of the zoonotic hookworm Ancylostoma ceylanicum identify infection-specific gene families.</title>
        <authorList>
            <person name="Schwarz E.M."/>
            <person name="Hu Y."/>
            <person name="Antoshechkin I."/>
            <person name="Miller M.M."/>
            <person name="Sternberg P.W."/>
            <person name="Aroian R.V."/>
        </authorList>
    </citation>
    <scope>NUCLEOTIDE SEQUENCE</scope>
    <source>
        <strain evidence="2">HY135</strain>
    </source>
</reference>
<proteinExistence type="predicted"/>
<organism evidence="1 2">
    <name type="scientific">Ancylostoma ceylanicum</name>
    <dbReference type="NCBI Taxonomy" id="53326"/>
    <lineage>
        <taxon>Eukaryota</taxon>
        <taxon>Metazoa</taxon>
        <taxon>Ecdysozoa</taxon>
        <taxon>Nematoda</taxon>
        <taxon>Chromadorea</taxon>
        <taxon>Rhabditida</taxon>
        <taxon>Rhabditina</taxon>
        <taxon>Rhabditomorpha</taxon>
        <taxon>Strongyloidea</taxon>
        <taxon>Ancylostomatidae</taxon>
        <taxon>Ancylostomatinae</taxon>
        <taxon>Ancylostoma</taxon>
    </lineage>
</organism>
<dbReference type="EMBL" id="JARK01000218">
    <property type="protein sequence ID" value="EYC40338.1"/>
    <property type="molecule type" value="Genomic_DNA"/>
</dbReference>
<keyword evidence="2" id="KW-1185">Reference proteome</keyword>
<name>A0A016WMR8_9BILA</name>
<gene>
    <name evidence="1" type="primary">Acey_s0618.g701</name>
    <name evidence="1" type="ORF">Y032_0618g701</name>
</gene>